<dbReference type="EMBL" id="JAACXV010000319">
    <property type="protein sequence ID" value="KAF7280144.1"/>
    <property type="molecule type" value="Genomic_DNA"/>
</dbReference>
<keyword evidence="2" id="KW-1185">Reference proteome</keyword>
<accession>A0A834IHT1</accession>
<organism evidence="1 2">
    <name type="scientific">Rhynchophorus ferrugineus</name>
    <name type="common">Red palm weevil</name>
    <name type="synonym">Curculio ferrugineus</name>
    <dbReference type="NCBI Taxonomy" id="354439"/>
    <lineage>
        <taxon>Eukaryota</taxon>
        <taxon>Metazoa</taxon>
        <taxon>Ecdysozoa</taxon>
        <taxon>Arthropoda</taxon>
        <taxon>Hexapoda</taxon>
        <taxon>Insecta</taxon>
        <taxon>Pterygota</taxon>
        <taxon>Neoptera</taxon>
        <taxon>Endopterygota</taxon>
        <taxon>Coleoptera</taxon>
        <taxon>Polyphaga</taxon>
        <taxon>Cucujiformia</taxon>
        <taxon>Curculionidae</taxon>
        <taxon>Dryophthorinae</taxon>
        <taxon>Rhynchophorus</taxon>
    </lineage>
</organism>
<evidence type="ECO:0000313" key="1">
    <source>
        <dbReference type="EMBL" id="KAF7280144.1"/>
    </source>
</evidence>
<name>A0A834IHT1_RHYFE</name>
<reference evidence="1" key="1">
    <citation type="submission" date="2020-08" db="EMBL/GenBank/DDBJ databases">
        <title>Genome sequencing and assembly of the red palm weevil Rhynchophorus ferrugineus.</title>
        <authorList>
            <person name="Dias G.B."/>
            <person name="Bergman C.M."/>
            <person name="Manee M."/>
        </authorList>
    </citation>
    <scope>NUCLEOTIDE SEQUENCE</scope>
    <source>
        <strain evidence="1">AA-2017</strain>
        <tissue evidence="1">Whole larva</tissue>
    </source>
</reference>
<protein>
    <submittedName>
        <fullName evidence="1">Uncharacterized protein</fullName>
    </submittedName>
</protein>
<dbReference type="Proteomes" id="UP000625711">
    <property type="component" value="Unassembled WGS sequence"/>
</dbReference>
<dbReference type="AlphaFoldDB" id="A0A834IHT1"/>
<gene>
    <name evidence="1" type="ORF">GWI33_006366</name>
</gene>
<sequence>MIPVTDCPIFFVLPFSFVKSSPVFPRLFCGPHETNHFLRRAEVLFSIFRLSTIDMEVVGEREKMAARDSVRDGGRSGALFSRIVALRFRQERKEDYGCIYGKDVFKKARFVDDKVFVWGECVRP</sequence>
<comment type="caution">
    <text evidence="1">The sequence shown here is derived from an EMBL/GenBank/DDBJ whole genome shotgun (WGS) entry which is preliminary data.</text>
</comment>
<evidence type="ECO:0000313" key="2">
    <source>
        <dbReference type="Proteomes" id="UP000625711"/>
    </source>
</evidence>
<proteinExistence type="predicted"/>